<keyword evidence="2" id="KW-1185">Reference proteome</keyword>
<dbReference type="EMBL" id="SFCI01002481">
    <property type="protein sequence ID" value="TFY73852.1"/>
    <property type="molecule type" value="Genomic_DNA"/>
</dbReference>
<gene>
    <name evidence="1" type="ORF">EWM64_g10160</name>
</gene>
<proteinExistence type="predicted"/>
<dbReference type="AlphaFoldDB" id="A0A4Y9ZGW6"/>
<name>A0A4Y9ZGW6_9AGAM</name>
<dbReference type="Proteomes" id="UP000298061">
    <property type="component" value="Unassembled WGS sequence"/>
</dbReference>
<evidence type="ECO:0000313" key="2">
    <source>
        <dbReference type="Proteomes" id="UP000298061"/>
    </source>
</evidence>
<comment type="caution">
    <text evidence="1">The sequence shown here is derived from an EMBL/GenBank/DDBJ whole genome shotgun (WGS) entry which is preliminary data.</text>
</comment>
<protein>
    <submittedName>
        <fullName evidence="1">Uncharacterized protein</fullName>
    </submittedName>
</protein>
<accession>A0A4Y9ZGW6</accession>
<dbReference type="OrthoDB" id="3250473at2759"/>
<evidence type="ECO:0000313" key="1">
    <source>
        <dbReference type="EMBL" id="TFY73852.1"/>
    </source>
</evidence>
<organism evidence="1 2">
    <name type="scientific">Hericium alpestre</name>
    <dbReference type="NCBI Taxonomy" id="135208"/>
    <lineage>
        <taxon>Eukaryota</taxon>
        <taxon>Fungi</taxon>
        <taxon>Dikarya</taxon>
        <taxon>Basidiomycota</taxon>
        <taxon>Agaricomycotina</taxon>
        <taxon>Agaricomycetes</taxon>
        <taxon>Russulales</taxon>
        <taxon>Hericiaceae</taxon>
        <taxon>Hericium</taxon>
    </lineage>
</organism>
<reference evidence="1 2" key="1">
    <citation type="submission" date="2019-02" db="EMBL/GenBank/DDBJ databases">
        <title>Genome sequencing of the rare red list fungi Hericium alpestre (H. flagellum).</title>
        <authorList>
            <person name="Buettner E."/>
            <person name="Kellner H."/>
        </authorList>
    </citation>
    <scope>NUCLEOTIDE SEQUENCE [LARGE SCALE GENOMIC DNA]</scope>
    <source>
        <strain evidence="1 2">DSM 108284</strain>
    </source>
</reference>
<sequence>MLSKLPAHLEHSYYGPISTLLSLFYTADLYFLVKPQARIRNPPEDFSNVDFARLSIDTYGNIITTTKHDRVPDFLISFVGDPLDLHSEIPIGVIELKRDKTRQQDAFSDGSQMDVYTEWVHCVQSGHTVWSRQDDLVFLGILIWGTCREIRTMSRGMCNMDITPRHLAKMEVLQKIHAHHDLWAREMAIENGRTYRYED</sequence>